<sequence length="368" mass="42576">MIAILQPYIPHYREEFFDMLQEQLPMDLYCYEKQAEIGKDHFKVGNTKVIPLPAIVKGPFVFYNPFPLLNRKYNVLVLMLNFGHLSTWLILLLRPFIKQKIVLWGHGISVKRYVKEEKKPDFLLRWMIALSDGVWFYTKKELDVWKTFMPKMNGHALNNTISGVEAILDLNIPDKQALRERYGITQQRVLIYCARFNEPGRRVDLLVELIETLSPEAFAFVIIGDGRLKPDFSAYPHVRDFGALYDRKVKDELFSMADIYFQPGWVGLSIVEAMSYGKPIFTFKRSASILQCVEYSYIKHGHNGMVFDSMRDCVDTLSLTTEKEIGRMGENARAYVKLELTMDTMADNAVTAIRHISSPKQVVHEDAK</sequence>
<dbReference type="RefSeq" id="WP_072361921.1">
    <property type="nucleotide sequence ID" value="NZ_CP139972.1"/>
</dbReference>
<evidence type="ECO:0000313" key="3">
    <source>
        <dbReference type="Proteomes" id="UP000183788"/>
    </source>
</evidence>
<dbReference type="Pfam" id="PF13692">
    <property type="entry name" value="Glyco_trans_1_4"/>
    <property type="match status" value="1"/>
</dbReference>
<evidence type="ECO:0000313" key="4">
    <source>
        <dbReference type="Proteomes" id="UP001326715"/>
    </source>
</evidence>
<name>A0A1K1QV21_9BACT</name>
<keyword evidence="2" id="KW-0328">Glycosyltransferase</keyword>
<dbReference type="EC" id="2.4.-.-" evidence="2"/>
<dbReference type="Proteomes" id="UP000183788">
    <property type="component" value="Unassembled WGS sequence"/>
</dbReference>
<accession>A0A1K1QV21</accession>
<dbReference type="OrthoDB" id="9787293at2"/>
<protein>
    <submittedName>
        <fullName evidence="1 2">Glycosyltransferase</fullName>
        <ecNumber evidence="2">2.4.-.-</ecNumber>
    </submittedName>
</protein>
<dbReference type="SUPFAM" id="SSF53756">
    <property type="entry name" value="UDP-Glycosyltransferase/glycogen phosphorylase"/>
    <property type="match status" value="1"/>
</dbReference>
<dbReference type="Gene3D" id="3.40.50.2000">
    <property type="entry name" value="Glycogen Phosphorylase B"/>
    <property type="match status" value="2"/>
</dbReference>
<keyword evidence="1" id="KW-0808">Transferase</keyword>
<dbReference type="GO" id="GO:0016757">
    <property type="term" value="F:glycosyltransferase activity"/>
    <property type="evidence" value="ECO:0007669"/>
    <property type="project" value="UniProtKB-KW"/>
</dbReference>
<dbReference type="EMBL" id="FPIZ01000009">
    <property type="protein sequence ID" value="SFW63728.1"/>
    <property type="molecule type" value="Genomic_DNA"/>
</dbReference>
<dbReference type="AlphaFoldDB" id="A0A1K1QV21"/>
<organism evidence="1 3">
    <name type="scientific">Chitinophaga sancti</name>
    <dbReference type="NCBI Taxonomy" id="1004"/>
    <lineage>
        <taxon>Bacteria</taxon>
        <taxon>Pseudomonadati</taxon>
        <taxon>Bacteroidota</taxon>
        <taxon>Chitinophagia</taxon>
        <taxon>Chitinophagales</taxon>
        <taxon>Chitinophagaceae</taxon>
        <taxon>Chitinophaga</taxon>
    </lineage>
</organism>
<dbReference type="EMBL" id="CP140154">
    <property type="protein sequence ID" value="WQG92456.1"/>
    <property type="molecule type" value="Genomic_DNA"/>
</dbReference>
<evidence type="ECO:0000313" key="2">
    <source>
        <dbReference type="EMBL" id="WQG92456.1"/>
    </source>
</evidence>
<dbReference type="PANTHER" id="PTHR12526:SF630">
    <property type="entry name" value="GLYCOSYLTRANSFERASE"/>
    <property type="match status" value="1"/>
</dbReference>
<reference evidence="1 3" key="1">
    <citation type="submission" date="2016-11" db="EMBL/GenBank/DDBJ databases">
        <authorList>
            <person name="Jaros S."/>
            <person name="Januszkiewicz K."/>
            <person name="Wedrychowicz H."/>
        </authorList>
    </citation>
    <scope>NUCLEOTIDE SEQUENCE [LARGE SCALE GENOMIC DNA]</scope>
    <source>
        <strain evidence="1 3">DSM 784</strain>
    </source>
</reference>
<dbReference type="PANTHER" id="PTHR12526">
    <property type="entry name" value="GLYCOSYLTRANSFERASE"/>
    <property type="match status" value="1"/>
</dbReference>
<dbReference type="Proteomes" id="UP001326715">
    <property type="component" value="Chromosome"/>
</dbReference>
<proteinExistence type="predicted"/>
<gene>
    <name evidence="1" type="ORF">SAMN05661012_03111</name>
    <name evidence="2" type="ORF">SR876_13150</name>
</gene>
<dbReference type="STRING" id="1004.SAMN05661012_03111"/>
<keyword evidence="4" id="KW-1185">Reference proteome</keyword>
<reference evidence="2 4" key="2">
    <citation type="submission" date="2023-11" db="EMBL/GenBank/DDBJ databases">
        <title>MicrobeMod: A computational toolkit for identifying prokaryotic methylation and restriction-modification with nanopore sequencing.</title>
        <authorList>
            <person name="Crits-Christoph A."/>
            <person name="Kang S.C."/>
            <person name="Lee H."/>
            <person name="Ostrov N."/>
        </authorList>
    </citation>
    <scope>NUCLEOTIDE SEQUENCE [LARGE SCALE GENOMIC DNA]</scope>
    <source>
        <strain evidence="2 4">ATCC 23090</strain>
    </source>
</reference>
<evidence type="ECO:0000313" key="1">
    <source>
        <dbReference type="EMBL" id="SFW63728.1"/>
    </source>
</evidence>